<reference evidence="3 4" key="1">
    <citation type="submission" date="2014-06" db="EMBL/GenBank/DDBJ databases">
        <title>Evolutionary Origins and Diversification of the Mycorrhizal Mutualists.</title>
        <authorList>
            <consortium name="DOE Joint Genome Institute"/>
            <consortium name="Mycorrhizal Genomics Consortium"/>
            <person name="Kohler A."/>
            <person name="Kuo A."/>
            <person name="Nagy L.G."/>
            <person name="Floudas D."/>
            <person name="Copeland A."/>
            <person name="Barry K.W."/>
            <person name="Cichocki N."/>
            <person name="Veneault-Fourrey C."/>
            <person name="LaButti K."/>
            <person name="Lindquist E.A."/>
            <person name="Lipzen A."/>
            <person name="Lundell T."/>
            <person name="Morin E."/>
            <person name="Murat C."/>
            <person name="Riley R."/>
            <person name="Ohm R."/>
            <person name="Sun H."/>
            <person name="Tunlid A."/>
            <person name="Henrissat B."/>
            <person name="Grigoriev I.V."/>
            <person name="Hibbett D.S."/>
            <person name="Martin F."/>
        </authorList>
    </citation>
    <scope>NUCLEOTIDE SEQUENCE [LARGE SCALE GENOMIC DNA]</scope>
    <source>
        <strain evidence="3 4">SS14</strain>
    </source>
</reference>
<dbReference type="Pfam" id="PF20153">
    <property type="entry name" value="DUF6535"/>
    <property type="match status" value="1"/>
</dbReference>
<evidence type="ECO:0000256" key="1">
    <source>
        <dbReference type="SAM" id="Phobius"/>
    </source>
</evidence>
<evidence type="ECO:0000313" key="3">
    <source>
        <dbReference type="EMBL" id="KIJ46665.1"/>
    </source>
</evidence>
<keyword evidence="1" id="KW-1133">Transmembrane helix</keyword>
<dbReference type="InterPro" id="IPR045338">
    <property type="entry name" value="DUF6535"/>
</dbReference>
<dbReference type="Proteomes" id="UP000054279">
    <property type="component" value="Unassembled WGS sequence"/>
</dbReference>
<organism evidence="3 4">
    <name type="scientific">Sphaerobolus stellatus (strain SS14)</name>
    <dbReference type="NCBI Taxonomy" id="990650"/>
    <lineage>
        <taxon>Eukaryota</taxon>
        <taxon>Fungi</taxon>
        <taxon>Dikarya</taxon>
        <taxon>Basidiomycota</taxon>
        <taxon>Agaricomycotina</taxon>
        <taxon>Agaricomycetes</taxon>
        <taxon>Phallomycetidae</taxon>
        <taxon>Geastrales</taxon>
        <taxon>Sphaerobolaceae</taxon>
        <taxon>Sphaerobolus</taxon>
    </lineage>
</organism>
<gene>
    <name evidence="3" type="ORF">M422DRAFT_164863</name>
</gene>
<proteinExistence type="predicted"/>
<dbReference type="HOGENOM" id="CLU_2374147_0_0_1"/>
<protein>
    <recommendedName>
        <fullName evidence="2">DUF6535 domain-containing protein</fullName>
    </recommendedName>
</protein>
<dbReference type="OrthoDB" id="2663349at2759"/>
<dbReference type="EMBL" id="KN837106">
    <property type="protein sequence ID" value="KIJ46665.1"/>
    <property type="molecule type" value="Genomic_DNA"/>
</dbReference>
<feature type="domain" description="DUF6535" evidence="2">
    <location>
        <begin position="5"/>
        <end position="47"/>
    </location>
</feature>
<accession>A0A0C9UUE4</accession>
<name>A0A0C9UUE4_SPHS4</name>
<evidence type="ECO:0000259" key="2">
    <source>
        <dbReference type="Pfam" id="PF20153"/>
    </source>
</evidence>
<keyword evidence="1" id="KW-0472">Membrane</keyword>
<dbReference type="AlphaFoldDB" id="A0A0C9UUE4"/>
<sequence length="95" mass="10698">MSLQSSGGPERAELWAQGMAYLSLGLSLPAAFGAVLGKQWLGHFRTSQFNGYVQNKAWTAIVNLKQSTSGIFDLFWRHYPSCHKSPFYYSVSHWP</sequence>
<keyword evidence="1" id="KW-0812">Transmembrane</keyword>
<feature type="transmembrane region" description="Helical" evidence="1">
    <location>
        <begin position="20"/>
        <end position="37"/>
    </location>
</feature>
<evidence type="ECO:0000313" key="4">
    <source>
        <dbReference type="Proteomes" id="UP000054279"/>
    </source>
</evidence>
<keyword evidence="4" id="KW-1185">Reference proteome</keyword>